<dbReference type="AlphaFoldDB" id="A0AAD1Y5P1"/>
<evidence type="ECO:0000256" key="2">
    <source>
        <dbReference type="ARBA" id="ARBA00022723"/>
    </source>
</evidence>
<dbReference type="InterPro" id="IPR000222">
    <property type="entry name" value="PP2C_BS"/>
</dbReference>
<comment type="similarity">
    <text evidence="6">Belongs to the PP2C family.</text>
</comment>
<organism evidence="9 10">
    <name type="scientific">Euplotes crassus</name>
    <dbReference type="NCBI Taxonomy" id="5936"/>
    <lineage>
        <taxon>Eukaryota</taxon>
        <taxon>Sar</taxon>
        <taxon>Alveolata</taxon>
        <taxon>Ciliophora</taxon>
        <taxon>Intramacronucleata</taxon>
        <taxon>Spirotrichea</taxon>
        <taxon>Hypotrichia</taxon>
        <taxon>Euplotida</taxon>
        <taxon>Euplotidae</taxon>
        <taxon>Moneuplotes</taxon>
    </lineage>
</organism>
<keyword evidence="3 6" id="KW-0378">Hydrolase</keyword>
<evidence type="ECO:0000256" key="4">
    <source>
        <dbReference type="ARBA" id="ARBA00022912"/>
    </source>
</evidence>
<evidence type="ECO:0000313" key="9">
    <source>
        <dbReference type="EMBL" id="CAI2384775.1"/>
    </source>
</evidence>
<accession>A0AAD1Y5P1</accession>
<dbReference type="Pfam" id="PF00481">
    <property type="entry name" value="PP2C"/>
    <property type="match status" value="1"/>
</dbReference>
<dbReference type="InterPro" id="IPR015655">
    <property type="entry name" value="PP2C"/>
</dbReference>
<dbReference type="GO" id="GO:0016020">
    <property type="term" value="C:membrane"/>
    <property type="evidence" value="ECO:0007669"/>
    <property type="project" value="UniProtKB-SubCell"/>
</dbReference>
<dbReference type="Gene3D" id="3.60.40.10">
    <property type="entry name" value="PPM-type phosphatase domain"/>
    <property type="match status" value="1"/>
</dbReference>
<keyword evidence="10" id="KW-1185">Reference proteome</keyword>
<dbReference type="GO" id="GO:0004722">
    <property type="term" value="F:protein serine/threonine phosphatase activity"/>
    <property type="evidence" value="ECO:0007669"/>
    <property type="project" value="InterPro"/>
</dbReference>
<dbReference type="PANTHER" id="PTHR47992">
    <property type="entry name" value="PROTEIN PHOSPHATASE"/>
    <property type="match status" value="1"/>
</dbReference>
<keyword evidence="4 6" id="KW-0904">Protein phosphatase</keyword>
<keyword evidence="2" id="KW-0479">Metal-binding</keyword>
<dbReference type="SUPFAM" id="SSF81606">
    <property type="entry name" value="PP2C-like"/>
    <property type="match status" value="1"/>
</dbReference>
<keyword evidence="5" id="KW-0472">Membrane</keyword>
<evidence type="ECO:0000256" key="1">
    <source>
        <dbReference type="ARBA" id="ARBA00004170"/>
    </source>
</evidence>
<feature type="region of interest" description="Disordered" evidence="7">
    <location>
        <begin position="283"/>
        <end position="326"/>
    </location>
</feature>
<dbReference type="EMBL" id="CAMPGE010027117">
    <property type="protein sequence ID" value="CAI2384775.1"/>
    <property type="molecule type" value="Genomic_DNA"/>
</dbReference>
<feature type="domain" description="PPM-type phosphatase" evidence="8">
    <location>
        <begin position="116"/>
        <end position="481"/>
    </location>
</feature>
<sequence>MKEIQGRNRDLDKSFNLTSASFSQAISKKIDERKSLSALRLLKAKKSERTIRKTRINFIKDKNKDRTELKEFLKKIHDDSPEKILESPQLNDNQASIASLVQKPGVSSFSHRYMCAFGANTTKGLVRNYNEDKISVSIQANPPSNFKGEWPEVHYFGIYDGHGGSQCSDFLKKNLHNLILTHPKFLSNTKEAILDGFEEAERLFLIEYESSSSDEENNPKAPIVRSFTDIHNKKKKASGSCAVIAIFINTQVFVANVGDSRAILSYSKKNNLRKIKQLTIDHKPDNKTERRRIKDNGGRVYRSKNRNKDLSCEKPQNTPKGPLRVYPGRLSVSRALGDFKAKTDETGGNSKVLIAVPDIKVFTINPNMDLMVMASDGLFENQTNKGIINQVYSITNKSIPKSQKTLETSEQSINYEPNETTFIEKSDIRANRSFKTCAPTRLKSKSTPSIHTLMGKITNQLMTNSLFKGSKDNISCIVIAFKNYIIKPSESLKKIETFTYENESTRDNEIPLTAKVTTILKDETKISSRCFKRPSSKNQKKKYLKIRKAFTTNLEPLAIN</sequence>
<dbReference type="GO" id="GO:0046872">
    <property type="term" value="F:metal ion binding"/>
    <property type="evidence" value="ECO:0007669"/>
    <property type="project" value="UniProtKB-KW"/>
</dbReference>
<comment type="subcellular location">
    <subcellularLocation>
        <location evidence="1">Membrane</location>
        <topology evidence="1">Peripheral membrane protein</topology>
    </subcellularLocation>
</comment>
<dbReference type="CDD" id="cd00143">
    <property type="entry name" value="PP2Cc"/>
    <property type="match status" value="1"/>
</dbReference>
<dbReference type="Proteomes" id="UP001295684">
    <property type="component" value="Unassembled WGS sequence"/>
</dbReference>
<dbReference type="PROSITE" id="PS01032">
    <property type="entry name" value="PPM_1"/>
    <property type="match status" value="1"/>
</dbReference>
<gene>
    <name evidence="9" type="ORF">ECRASSUSDP1_LOCUS26310</name>
</gene>
<evidence type="ECO:0000256" key="7">
    <source>
        <dbReference type="SAM" id="MobiDB-lite"/>
    </source>
</evidence>
<evidence type="ECO:0000256" key="3">
    <source>
        <dbReference type="ARBA" id="ARBA00022801"/>
    </source>
</evidence>
<dbReference type="InterPro" id="IPR001932">
    <property type="entry name" value="PPM-type_phosphatase-like_dom"/>
</dbReference>
<dbReference type="SMART" id="SM00332">
    <property type="entry name" value="PP2Cc"/>
    <property type="match status" value="1"/>
</dbReference>
<evidence type="ECO:0000256" key="5">
    <source>
        <dbReference type="ARBA" id="ARBA00023136"/>
    </source>
</evidence>
<evidence type="ECO:0000256" key="6">
    <source>
        <dbReference type="RuleBase" id="RU003465"/>
    </source>
</evidence>
<proteinExistence type="inferred from homology"/>
<protein>
    <recommendedName>
        <fullName evidence="8">PPM-type phosphatase domain-containing protein</fullName>
    </recommendedName>
</protein>
<dbReference type="PROSITE" id="PS51746">
    <property type="entry name" value="PPM_2"/>
    <property type="match status" value="1"/>
</dbReference>
<evidence type="ECO:0000259" key="8">
    <source>
        <dbReference type="PROSITE" id="PS51746"/>
    </source>
</evidence>
<reference evidence="9" key="1">
    <citation type="submission" date="2023-07" db="EMBL/GenBank/DDBJ databases">
        <authorList>
            <consortium name="AG Swart"/>
            <person name="Singh M."/>
            <person name="Singh A."/>
            <person name="Seah K."/>
            <person name="Emmerich C."/>
        </authorList>
    </citation>
    <scope>NUCLEOTIDE SEQUENCE</scope>
    <source>
        <strain evidence="9">DP1</strain>
    </source>
</reference>
<name>A0AAD1Y5P1_EUPCR</name>
<feature type="compositionally biased region" description="Basic and acidic residues" evidence="7">
    <location>
        <begin position="283"/>
        <end position="297"/>
    </location>
</feature>
<dbReference type="InterPro" id="IPR036457">
    <property type="entry name" value="PPM-type-like_dom_sf"/>
</dbReference>
<comment type="caution">
    <text evidence="9">The sequence shown here is derived from an EMBL/GenBank/DDBJ whole genome shotgun (WGS) entry which is preliminary data.</text>
</comment>
<evidence type="ECO:0000313" key="10">
    <source>
        <dbReference type="Proteomes" id="UP001295684"/>
    </source>
</evidence>